<accession>A0A1H5UJY9</accession>
<name>A0A1H5UJY9_9SPHI</name>
<dbReference type="Pfam" id="PF08327">
    <property type="entry name" value="AHSA1"/>
    <property type="match status" value="1"/>
</dbReference>
<evidence type="ECO:0000256" key="1">
    <source>
        <dbReference type="ARBA" id="ARBA00006817"/>
    </source>
</evidence>
<dbReference type="Gene3D" id="3.30.530.20">
    <property type="match status" value="1"/>
</dbReference>
<evidence type="ECO:0000313" key="4">
    <source>
        <dbReference type="Proteomes" id="UP000236731"/>
    </source>
</evidence>
<dbReference type="AlphaFoldDB" id="A0A1H5UJY9"/>
<organism evidence="3 4">
    <name type="scientific">Sphingobacterium lactis</name>
    <dbReference type="NCBI Taxonomy" id="797291"/>
    <lineage>
        <taxon>Bacteria</taxon>
        <taxon>Pseudomonadati</taxon>
        <taxon>Bacteroidota</taxon>
        <taxon>Sphingobacteriia</taxon>
        <taxon>Sphingobacteriales</taxon>
        <taxon>Sphingobacteriaceae</taxon>
        <taxon>Sphingobacterium</taxon>
    </lineage>
</organism>
<dbReference type="Proteomes" id="UP000236731">
    <property type="component" value="Unassembled WGS sequence"/>
</dbReference>
<gene>
    <name evidence="3" type="ORF">SAMN05421877_102323</name>
</gene>
<dbReference type="InterPro" id="IPR023393">
    <property type="entry name" value="START-like_dom_sf"/>
</dbReference>
<dbReference type="CDD" id="cd07814">
    <property type="entry name" value="SRPBCC_CalC_Aha1-like"/>
    <property type="match status" value="1"/>
</dbReference>
<keyword evidence="4" id="KW-1185">Reference proteome</keyword>
<comment type="similarity">
    <text evidence="1">Belongs to the AHA1 family.</text>
</comment>
<evidence type="ECO:0000259" key="2">
    <source>
        <dbReference type="Pfam" id="PF08327"/>
    </source>
</evidence>
<feature type="domain" description="Activator of Hsp90 ATPase homologue 1/2-like C-terminal" evidence="2">
    <location>
        <begin position="24"/>
        <end position="160"/>
    </location>
</feature>
<dbReference type="InterPro" id="IPR013538">
    <property type="entry name" value="ASHA1/2-like_C"/>
</dbReference>
<proteinExistence type="inferred from homology"/>
<evidence type="ECO:0000313" key="3">
    <source>
        <dbReference type="EMBL" id="SEF75334.1"/>
    </source>
</evidence>
<protein>
    <submittedName>
        <fullName evidence="3">Uncharacterized conserved protein YndB, AHSA1/START domain</fullName>
    </submittedName>
</protein>
<dbReference type="RefSeq" id="WP_103905333.1">
    <property type="nucleotide sequence ID" value="NZ_CP049246.1"/>
</dbReference>
<dbReference type="EMBL" id="FNUT01000002">
    <property type="protein sequence ID" value="SEF75334.1"/>
    <property type="molecule type" value="Genomic_DNA"/>
</dbReference>
<reference evidence="4" key="1">
    <citation type="submission" date="2016-10" db="EMBL/GenBank/DDBJ databases">
        <authorList>
            <person name="Varghese N."/>
            <person name="Submissions S."/>
        </authorList>
    </citation>
    <scope>NUCLEOTIDE SEQUENCE [LARGE SCALE GENOMIC DNA]</scope>
    <source>
        <strain evidence="4">DSM 22361</strain>
    </source>
</reference>
<sequence length="164" mass="19319">MESTEKFRHEINGKEVRIERQFDTDVATAWRAFTDAKILDQWWAPKPWKCVTKSQEFKENGRWTYAMQGPEGEEHWSFMDYKTIVPQEFYIGEDGFSDKDGNVQEGLPRSTWKVDFRSQDKGTLVTSTCTFEKEEDLQQLLDMGFLQGYEMGLQNLEDLLPQLR</sequence>
<dbReference type="OrthoDB" id="9795306at2"/>
<dbReference type="SUPFAM" id="SSF55961">
    <property type="entry name" value="Bet v1-like"/>
    <property type="match status" value="1"/>
</dbReference>